<dbReference type="SMART" id="SM00175">
    <property type="entry name" value="RAB"/>
    <property type="match status" value="1"/>
</dbReference>
<sequence>RCSEDATVSPQGAAGPAGDGRGEPGLHQLCQDAAVRPAWPGGSPQEHASAWGRHGWGCSPALALLGSAATWLRLLPPGRTMNRSLRESNSLLRSAPRLGSTTHPLAVSLAPRQEGAGGQGWHPRRRGGQECWGPSSCPRSLGKRKLPAFASEVTSNSPSGVMGQPGRGARAHLHPVPTPHHHPSHHCLSHQGCERQEPALPCPMYRLVLAGDSGTGKSSFLLRLCTNEFRGDISSTLGVDFQIKQLLVDGEQTTLQIWDTAGQER</sequence>
<keyword evidence="1" id="KW-0547">Nucleotide-binding</keyword>
<dbReference type="PANTHER" id="PTHR47977">
    <property type="entry name" value="RAS-RELATED PROTEIN RAB"/>
    <property type="match status" value="1"/>
</dbReference>
<evidence type="ECO:0000256" key="2">
    <source>
        <dbReference type="ARBA" id="ARBA00023134"/>
    </source>
</evidence>
<dbReference type="CDD" id="cd00154">
    <property type="entry name" value="Rab"/>
    <property type="match status" value="1"/>
</dbReference>
<dbReference type="OrthoDB" id="9879408at2759"/>
<dbReference type="Pfam" id="PF00071">
    <property type="entry name" value="Ras"/>
    <property type="match status" value="1"/>
</dbReference>
<feature type="non-terminal residue" evidence="4">
    <location>
        <position position="1"/>
    </location>
</feature>
<proteinExistence type="predicted"/>
<organism evidence="4 5">
    <name type="scientific">Psilopogon haemacephalus</name>
    <name type="common">coppersmith barbet</name>
    <dbReference type="NCBI Taxonomy" id="2585815"/>
    <lineage>
        <taxon>Eukaryota</taxon>
        <taxon>Metazoa</taxon>
        <taxon>Chordata</taxon>
        <taxon>Craniata</taxon>
        <taxon>Vertebrata</taxon>
        <taxon>Euteleostomi</taxon>
        <taxon>Archelosauria</taxon>
        <taxon>Archosauria</taxon>
        <taxon>Dinosauria</taxon>
        <taxon>Saurischia</taxon>
        <taxon>Theropoda</taxon>
        <taxon>Coelurosauria</taxon>
        <taxon>Aves</taxon>
        <taxon>Neognathae</taxon>
        <taxon>Neoaves</taxon>
        <taxon>Telluraves</taxon>
        <taxon>Coraciimorphae</taxon>
        <taxon>Piciformes</taxon>
        <taxon>Megalaimidae</taxon>
        <taxon>Psilopogon</taxon>
    </lineage>
</organism>
<dbReference type="PRINTS" id="PR00449">
    <property type="entry name" value="RASTRNSFRMNG"/>
</dbReference>
<reference evidence="4 5" key="1">
    <citation type="submission" date="2019-09" db="EMBL/GenBank/DDBJ databases">
        <title>Bird 10,000 Genomes (B10K) Project - Family phase.</title>
        <authorList>
            <person name="Zhang G."/>
        </authorList>
    </citation>
    <scope>NUCLEOTIDE SEQUENCE [LARGE SCALE GENOMIC DNA]</scope>
    <source>
        <strain evidence="4">B10K-DU-001-24</strain>
        <tissue evidence="4">Muscle</tissue>
    </source>
</reference>
<dbReference type="PROSITE" id="PS51419">
    <property type="entry name" value="RAB"/>
    <property type="match status" value="1"/>
</dbReference>
<dbReference type="Proteomes" id="UP000574528">
    <property type="component" value="Unassembled WGS sequence"/>
</dbReference>
<evidence type="ECO:0000313" key="5">
    <source>
        <dbReference type="Proteomes" id="UP000574528"/>
    </source>
</evidence>
<dbReference type="SUPFAM" id="SSF52540">
    <property type="entry name" value="P-loop containing nucleoside triphosphate hydrolases"/>
    <property type="match status" value="1"/>
</dbReference>
<protein>
    <submittedName>
        <fullName evidence="4">RASEF protein</fullName>
    </submittedName>
</protein>
<comment type="caution">
    <text evidence="4">The sequence shown here is derived from an EMBL/GenBank/DDBJ whole genome shotgun (WGS) entry which is preliminary data.</text>
</comment>
<dbReference type="InterPro" id="IPR001806">
    <property type="entry name" value="Small_GTPase"/>
</dbReference>
<dbReference type="InterPro" id="IPR050227">
    <property type="entry name" value="Rab"/>
</dbReference>
<feature type="region of interest" description="Disordered" evidence="3">
    <location>
        <begin position="1"/>
        <end position="26"/>
    </location>
</feature>
<dbReference type="GO" id="GO:0003924">
    <property type="term" value="F:GTPase activity"/>
    <property type="evidence" value="ECO:0007669"/>
    <property type="project" value="InterPro"/>
</dbReference>
<feature type="non-terminal residue" evidence="4">
    <location>
        <position position="265"/>
    </location>
</feature>
<dbReference type="EMBL" id="VWZI01022982">
    <property type="protein sequence ID" value="NXG53311.1"/>
    <property type="molecule type" value="Genomic_DNA"/>
</dbReference>
<dbReference type="InterPro" id="IPR027417">
    <property type="entry name" value="P-loop_NTPase"/>
</dbReference>
<gene>
    <name evidence="4" type="primary">Rasef_1</name>
    <name evidence="4" type="ORF">PSIHAE_R14787</name>
</gene>
<dbReference type="AlphaFoldDB" id="A0A7K9CKZ8"/>
<evidence type="ECO:0000256" key="1">
    <source>
        <dbReference type="ARBA" id="ARBA00022741"/>
    </source>
</evidence>
<name>A0A7K9CKZ8_9PICI</name>
<evidence type="ECO:0000313" key="4">
    <source>
        <dbReference type="EMBL" id="NXG53311.1"/>
    </source>
</evidence>
<keyword evidence="2" id="KW-0342">GTP-binding</keyword>
<feature type="region of interest" description="Disordered" evidence="3">
    <location>
        <begin position="112"/>
        <end position="138"/>
    </location>
</feature>
<dbReference type="Gene3D" id="3.40.50.300">
    <property type="entry name" value="P-loop containing nucleotide triphosphate hydrolases"/>
    <property type="match status" value="1"/>
</dbReference>
<accession>A0A7K9CKZ8</accession>
<dbReference type="GO" id="GO:0005525">
    <property type="term" value="F:GTP binding"/>
    <property type="evidence" value="ECO:0007669"/>
    <property type="project" value="UniProtKB-KW"/>
</dbReference>
<keyword evidence="5" id="KW-1185">Reference proteome</keyword>
<feature type="compositionally biased region" description="Polar residues" evidence="3">
    <location>
        <begin position="1"/>
        <end position="10"/>
    </location>
</feature>
<evidence type="ECO:0000256" key="3">
    <source>
        <dbReference type="SAM" id="MobiDB-lite"/>
    </source>
</evidence>